<evidence type="ECO:0000259" key="2">
    <source>
        <dbReference type="Pfam" id="PF00266"/>
    </source>
</evidence>
<dbReference type="Pfam" id="PF00266">
    <property type="entry name" value="Aminotran_5"/>
    <property type="match status" value="1"/>
</dbReference>
<dbReference type="SUPFAM" id="SSF53383">
    <property type="entry name" value="PLP-dependent transferases"/>
    <property type="match status" value="1"/>
</dbReference>
<feature type="compositionally biased region" description="Gly residues" evidence="1">
    <location>
        <begin position="459"/>
        <end position="471"/>
    </location>
</feature>
<sequence length="582" mass="58229">MAGEADPPPAAYERVRARFPYFEAQRRGEQPAFMENAGGSQVPACVADAVRDHLLSDCAQLGAGHAVSGRSDAVVKAAHAAVAEMLGCAPPAGADSHAGGGGAAGGGGHVAIGPSTSQLFANLGACFSRLLGPEDEVVVQEACHEANIGPWVRCAADSGATLRFWPVDTRPRFSRPSPAASGADTDAAAAAAAASAGAPLGVSFPCASSLSQLASALSPRTRVVAVTHVSNILGGVQDLPRLVNLIRSEAPRARLVVDGVAFAPHRAPDVAAWGVDFYAFSIYKTWGPHAAALYGSAPAFAELAAACGPAGGGAAAGGAAGGVACSFGPNHYFVPGSDPSYWFELGGASHEACAGVVALADYLRALGSCLAPAGGEGAAAAAAADGGGGEAAPERGAAAGGPATARALRRPPLARSEVLAAFEAAAALEAPLGGPILELLASHPRVILVGPGPLEDGGDGGGGGADGGGGRGGRRADHGWCERVPTISFVSTVKPSRQVAREIQERGYAIRSGHAYAHRLLTALAPALLPYLQREAAEGDGDGDGQGALEATVEDGVVRVSLLHYNTPSEVEGLVRALREVL</sequence>
<protein>
    <submittedName>
        <fullName evidence="3">Cysteine desulfurase</fullName>
    </submittedName>
</protein>
<evidence type="ECO:0000313" key="3">
    <source>
        <dbReference type="EMBL" id="GBF97282.1"/>
    </source>
</evidence>
<feature type="region of interest" description="Disordered" evidence="1">
    <location>
        <begin position="452"/>
        <end position="476"/>
    </location>
</feature>
<feature type="compositionally biased region" description="Low complexity" evidence="1">
    <location>
        <begin position="394"/>
        <end position="404"/>
    </location>
</feature>
<feature type="domain" description="Aminotransferase class V" evidence="2">
    <location>
        <begin position="210"/>
        <end position="289"/>
    </location>
</feature>
<dbReference type="PANTHER" id="PTHR43586:SF21">
    <property type="entry name" value="PYRIDOXAL PHOSPHATE (PLP)-DEPENDENT ASPARTATE AMINOTRANSFERASE SUPERFAMILY"/>
    <property type="match status" value="1"/>
</dbReference>
<dbReference type="InterPro" id="IPR015421">
    <property type="entry name" value="PyrdxlP-dep_Trfase_major"/>
</dbReference>
<keyword evidence="4" id="KW-1185">Reference proteome</keyword>
<evidence type="ECO:0000256" key="1">
    <source>
        <dbReference type="SAM" id="MobiDB-lite"/>
    </source>
</evidence>
<feature type="region of interest" description="Disordered" evidence="1">
    <location>
        <begin position="381"/>
        <end position="404"/>
    </location>
</feature>
<dbReference type="InterPro" id="IPR015422">
    <property type="entry name" value="PyrdxlP-dep_Trfase_small"/>
</dbReference>
<dbReference type="InterPro" id="IPR000192">
    <property type="entry name" value="Aminotrans_V_dom"/>
</dbReference>
<reference evidence="3 4" key="1">
    <citation type="journal article" date="2018" name="Sci. Rep.">
        <title>Raphidocelis subcapitata (=Pseudokirchneriella subcapitata) provides an insight into genome evolution and environmental adaptations in the Sphaeropleales.</title>
        <authorList>
            <person name="Suzuki S."/>
            <person name="Yamaguchi H."/>
            <person name="Nakajima N."/>
            <person name="Kawachi M."/>
        </authorList>
    </citation>
    <scope>NUCLEOTIDE SEQUENCE [LARGE SCALE GENOMIC DNA]</scope>
    <source>
        <strain evidence="3 4">NIES-35</strain>
    </source>
</reference>
<accession>A0A2V0PE85</accession>
<dbReference type="Gene3D" id="3.90.1150.10">
    <property type="entry name" value="Aspartate Aminotransferase, domain 1"/>
    <property type="match status" value="1"/>
</dbReference>
<gene>
    <name evidence="3" type="ORF">Rsub_09973</name>
</gene>
<dbReference type="OrthoDB" id="420046at2759"/>
<dbReference type="Proteomes" id="UP000247498">
    <property type="component" value="Unassembled WGS sequence"/>
</dbReference>
<dbReference type="InParanoid" id="A0A2V0PE85"/>
<dbReference type="STRING" id="307507.A0A2V0PE85"/>
<name>A0A2V0PE85_9CHLO</name>
<dbReference type="Gene3D" id="3.40.640.10">
    <property type="entry name" value="Type I PLP-dependent aspartate aminotransferase-like (Major domain)"/>
    <property type="match status" value="1"/>
</dbReference>
<comment type="caution">
    <text evidence="3">The sequence shown here is derived from an EMBL/GenBank/DDBJ whole genome shotgun (WGS) entry which is preliminary data.</text>
</comment>
<evidence type="ECO:0000313" key="4">
    <source>
        <dbReference type="Proteomes" id="UP000247498"/>
    </source>
</evidence>
<dbReference type="InterPro" id="IPR015424">
    <property type="entry name" value="PyrdxlP-dep_Trfase"/>
</dbReference>
<organism evidence="3 4">
    <name type="scientific">Raphidocelis subcapitata</name>
    <dbReference type="NCBI Taxonomy" id="307507"/>
    <lineage>
        <taxon>Eukaryota</taxon>
        <taxon>Viridiplantae</taxon>
        <taxon>Chlorophyta</taxon>
        <taxon>core chlorophytes</taxon>
        <taxon>Chlorophyceae</taxon>
        <taxon>CS clade</taxon>
        <taxon>Sphaeropleales</taxon>
        <taxon>Selenastraceae</taxon>
        <taxon>Raphidocelis</taxon>
    </lineage>
</organism>
<dbReference type="AlphaFoldDB" id="A0A2V0PE85"/>
<proteinExistence type="predicted"/>
<dbReference type="PANTHER" id="PTHR43586">
    <property type="entry name" value="CYSTEINE DESULFURASE"/>
    <property type="match status" value="1"/>
</dbReference>
<dbReference type="EMBL" id="BDRX01000095">
    <property type="protein sequence ID" value="GBF97282.1"/>
    <property type="molecule type" value="Genomic_DNA"/>
</dbReference>